<dbReference type="EMBL" id="CAJPIZ010020216">
    <property type="protein sequence ID" value="CAG2117212.1"/>
    <property type="molecule type" value="Genomic_DNA"/>
</dbReference>
<accession>A0A7R9LA57</accession>
<reference evidence="1" key="1">
    <citation type="submission" date="2020-11" db="EMBL/GenBank/DDBJ databases">
        <authorList>
            <person name="Tran Van P."/>
        </authorList>
    </citation>
    <scope>NUCLEOTIDE SEQUENCE</scope>
</reference>
<dbReference type="AlphaFoldDB" id="A0A7R9LA57"/>
<proteinExistence type="predicted"/>
<evidence type="ECO:0008006" key="3">
    <source>
        <dbReference type="Google" id="ProtNLM"/>
    </source>
</evidence>
<gene>
    <name evidence="1" type="ORF">OSB1V03_LOCUS17165</name>
</gene>
<keyword evidence="2" id="KW-1185">Reference proteome</keyword>
<dbReference type="OrthoDB" id="6520241at2759"/>
<evidence type="ECO:0000313" key="1">
    <source>
        <dbReference type="EMBL" id="CAD7637908.1"/>
    </source>
</evidence>
<dbReference type="Proteomes" id="UP000759131">
    <property type="component" value="Unassembled WGS sequence"/>
</dbReference>
<dbReference type="EMBL" id="OC874791">
    <property type="protein sequence ID" value="CAD7637908.1"/>
    <property type="molecule type" value="Genomic_DNA"/>
</dbReference>
<protein>
    <recommendedName>
        <fullName evidence="3">Defensin</fullName>
    </recommendedName>
</protein>
<sequence length="118" mass="13431">MDWHKCTIIVLITILNIDVILATINYGCNGRMGENDIECNAACKGNGYQIGHCDIYMRRCTCFGYYLPYNSLTHSDMRDSDEVEDLAVDQLINEAQEEVADVKPYEEEVRELLDTGLD</sequence>
<organism evidence="1">
    <name type="scientific">Medioppia subpectinata</name>
    <dbReference type="NCBI Taxonomy" id="1979941"/>
    <lineage>
        <taxon>Eukaryota</taxon>
        <taxon>Metazoa</taxon>
        <taxon>Ecdysozoa</taxon>
        <taxon>Arthropoda</taxon>
        <taxon>Chelicerata</taxon>
        <taxon>Arachnida</taxon>
        <taxon>Acari</taxon>
        <taxon>Acariformes</taxon>
        <taxon>Sarcoptiformes</taxon>
        <taxon>Oribatida</taxon>
        <taxon>Brachypylina</taxon>
        <taxon>Oppioidea</taxon>
        <taxon>Oppiidae</taxon>
        <taxon>Medioppia</taxon>
    </lineage>
</organism>
<evidence type="ECO:0000313" key="2">
    <source>
        <dbReference type="Proteomes" id="UP000759131"/>
    </source>
</evidence>
<name>A0A7R9LA57_9ACAR</name>